<reference evidence="8 9" key="1">
    <citation type="journal article" date="2017" name="ISME J.">
        <title>Potential for microbial H2 and metal transformations associated with novel bacteria and archaea in deep terrestrial subsurface sediments.</title>
        <authorList>
            <person name="Hernsdorf A.W."/>
            <person name="Amano Y."/>
            <person name="Miyakawa K."/>
            <person name="Ise K."/>
            <person name="Suzuki Y."/>
            <person name="Anantharaman K."/>
            <person name="Probst A."/>
            <person name="Burstein D."/>
            <person name="Thomas B.C."/>
            <person name="Banfield J.F."/>
        </authorList>
    </citation>
    <scope>NUCLEOTIDE SEQUENCE [LARGE SCALE GENOMIC DNA]</scope>
    <source>
        <strain evidence="8">HGW-Kuenenbacteria-1</strain>
    </source>
</reference>
<keyword evidence="4" id="KW-0677">Repeat</keyword>
<dbReference type="AlphaFoldDB" id="A0A2N1UPG5"/>
<dbReference type="NCBIfam" id="TIGR02179">
    <property type="entry name" value="PorD_KorD"/>
    <property type="match status" value="1"/>
</dbReference>
<feature type="domain" description="4Fe-4S ferredoxin-type" evidence="7">
    <location>
        <begin position="61"/>
        <end position="88"/>
    </location>
</feature>
<name>A0A2N1UPG5_9BACT</name>
<dbReference type="GO" id="GO:0016625">
    <property type="term" value="F:oxidoreductase activity, acting on the aldehyde or oxo group of donors, iron-sulfur protein as acceptor"/>
    <property type="evidence" value="ECO:0007669"/>
    <property type="project" value="InterPro"/>
</dbReference>
<keyword evidence="3" id="KW-0479">Metal-binding</keyword>
<sequence length="88" mass="9979">MTKKTKQNLIGGVIDKPGSSKECKTGEWKTFCPIWNKEKCIHCLQCVQFCPENCIPVKNNKRLKTNLDYCKGCGICAQVCPIKIIKMK</sequence>
<evidence type="ECO:0000256" key="1">
    <source>
        <dbReference type="ARBA" id="ARBA00001966"/>
    </source>
</evidence>
<dbReference type="PANTHER" id="PTHR43724:SF1">
    <property type="entry name" value="PYRUVATE SYNTHASE SUBUNIT PORD"/>
    <property type="match status" value="1"/>
</dbReference>
<evidence type="ECO:0000256" key="5">
    <source>
        <dbReference type="ARBA" id="ARBA00023004"/>
    </source>
</evidence>
<dbReference type="PANTHER" id="PTHR43724">
    <property type="entry name" value="PYRUVATE SYNTHASE SUBUNIT PORD"/>
    <property type="match status" value="1"/>
</dbReference>
<dbReference type="InterPro" id="IPR011898">
    <property type="entry name" value="PorD_KorD"/>
</dbReference>
<keyword evidence="6" id="KW-0411">Iron-sulfur</keyword>
<evidence type="ECO:0000259" key="7">
    <source>
        <dbReference type="PROSITE" id="PS51379"/>
    </source>
</evidence>
<accession>A0A2N1UPG5</accession>
<evidence type="ECO:0000313" key="9">
    <source>
        <dbReference type="Proteomes" id="UP000233414"/>
    </source>
</evidence>
<comment type="cofactor">
    <cofactor evidence="1">
        <name>[4Fe-4S] cluster</name>
        <dbReference type="ChEBI" id="CHEBI:49883"/>
    </cofactor>
</comment>
<gene>
    <name evidence="8" type="ORF">CVV26_00195</name>
</gene>
<dbReference type="GO" id="GO:0046872">
    <property type="term" value="F:metal ion binding"/>
    <property type="evidence" value="ECO:0007669"/>
    <property type="project" value="UniProtKB-KW"/>
</dbReference>
<evidence type="ECO:0000256" key="2">
    <source>
        <dbReference type="ARBA" id="ARBA00022485"/>
    </source>
</evidence>
<proteinExistence type="predicted"/>
<evidence type="ECO:0000256" key="6">
    <source>
        <dbReference type="ARBA" id="ARBA00023014"/>
    </source>
</evidence>
<dbReference type="Gene3D" id="3.30.70.20">
    <property type="match status" value="1"/>
</dbReference>
<dbReference type="InterPro" id="IPR017896">
    <property type="entry name" value="4Fe4S_Fe-S-bd"/>
</dbReference>
<keyword evidence="8" id="KW-0670">Pyruvate</keyword>
<keyword evidence="5" id="KW-0408">Iron</keyword>
<dbReference type="Proteomes" id="UP000233414">
    <property type="component" value="Unassembled WGS sequence"/>
</dbReference>
<evidence type="ECO:0000256" key="4">
    <source>
        <dbReference type="ARBA" id="ARBA00022737"/>
    </source>
</evidence>
<protein>
    <submittedName>
        <fullName evidence="8">Pyruvate synthase</fullName>
    </submittedName>
</protein>
<comment type="caution">
    <text evidence="8">The sequence shown here is derived from an EMBL/GenBank/DDBJ whole genome shotgun (WGS) entry which is preliminary data.</text>
</comment>
<dbReference type="PROSITE" id="PS00198">
    <property type="entry name" value="4FE4S_FER_1"/>
    <property type="match status" value="1"/>
</dbReference>
<keyword evidence="2" id="KW-0004">4Fe-4S</keyword>
<dbReference type="SUPFAM" id="SSF54862">
    <property type="entry name" value="4Fe-4S ferredoxins"/>
    <property type="match status" value="1"/>
</dbReference>
<dbReference type="Pfam" id="PF14697">
    <property type="entry name" value="Fer4_21"/>
    <property type="match status" value="1"/>
</dbReference>
<organism evidence="8 9">
    <name type="scientific">Candidatus Kuenenbacteria bacterium HGW-Kuenenbacteria-1</name>
    <dbReference type="NCBI Taxonomy" id="2013812"/>
    <lineage>
        <taxon>Bacteria</taxon>
        <taxon>Candidatus Kueneniibacteriota</taxon>
    </lineage>
</organism>
<dbReference type="EMBL" id="PGYQ01000001">
    <property type="protein sequence ID" value="PKL72775.1"/>
    <property type="molecule type" value="Genomic_DNA"/>
</dbReference>
<dbReference type="GO" id="GO:0051539">
    <property type="term" value="F:4 iron, 4 sulfur cluster binding"/>
    <property type="evidence" value="ECO:0007669"/>
    <property type="project" value="UniProtKB-KW"/>
</dbReference>
<evidence type="ECO:0000313" key="8">
    <source>
        <dbReference type="EMBL" id="PKL72775.1"/>
    </source>
</evidence>
<dbReference type="InterPro" id="IPR017900">
    <property type="entry name" value="4Fe4S_Fe_S_CS"/>
</dbReference>
<feature type="domain" description="4Fe-4S ferredoxin-type" evidence="7">
    <location>
        <begin position="31"/>
        <end position="60"/>
    </location>
</feature>
<evidence type="ECO:0000256" key="3">
    <source>
        <dbReference type="ARBA" id="ARBA00022723"/>
    </source>
</evidence>
<dbReference type="PROSITE" id="PS51379">
    <property type="entry name" value="4FE4S_FER_2"/>
    <property type="match status" value="2"/>
</dbReference>